<sequence length="129" mass="15143">MNNTKENIQTHIICDNNVFKPIDLHILAELIDNLPNDDSILKFIEFLEHLNDQIVKEKVVGPFEDLSEPNLFFNDLKYIRIEFLELKKEYKKFIELIMCGLYKRECLISIERQGVMLSALTPKINNLCS</sequence>
<name>A0ABN7UEA5_GIGMA</name>
<reference evidence="1 2" key="1">
    <citation type="submission" date="2021-06" db="EMBL/GenBank/DDBJ databases">
        <authorList>
            <person name="Kallberg Y."/>
            <person name="Tangrot J."/>
            <person name="Rosling A."/>
        </authorList>
    </citation>
    <scope>NUCLEOTIDE SEQUENCE [LARGE SCALE GENOMIC DNA]</scope>
    <source>
        <strain evidence="1 2">120-4 pot B 10/14</strain>
    </source>
</reference>
<comment type="caution">
    <text evidence="1">The sequence shown here is derived from an EMBL/GenBank/DDBJ whole genome shotgun (WGS) entry which is preliminary data.</text>
</comment>
<organism evidence="1 2">
    <name type="scientific">Gigaspora margarita</name>
    <dbReference type="NCBI Taxonomy" id="4874"/>
    <lineage>
        <taxon>Eukaryota</taxon>
        <taxon>Fungi</taxon>
        <taxon>Fungi incertae sedis</taxon>
        <taxon>Mucoromycota</taxon>
        <taxon>Glomeromycotina</taxon>
        <taxon>Glomeromycetes</taxon>
        <taxon>Diversisporales</taxon>
        <taxon>Gigasporaceae</taxon>
        <taxon>Gigaspora</taxon>
    </lineage>
</organism>
<evidence type="ECO:0000313" key="1">
    <source>
        <dbReference type="EMBL" id="CAG8560889.1"/>
    </source>
</evidence>
<dbReference type="EMBL" id="CAJVQB010002068">
    <property type="protein sequence ID" value="CAG8560889.1"/>
    <property type="molecule type" value="Genomic_DNA"/>
</dbReference>
<dbReference type="Proteomes" id="UP000789901">
    <property type="component" value="Unassembled WGS sequence"/>
</dbReference>
<evidence type="ECO:0000313" key="2">
    <source>
        <dbReference type="Proteomes" id="UP000789901"/>
    </source>
</evidence>
<keyword evidence="2" id="KW-1185">Reference proteome</keyword>
<protein>
    <submittedName>
        <fullName evidence="1">12861_t:CDS:1</fullName>
    </submittedName>
</protein>
<accession>A0ABN7UEA5</accession>
<proteinExistence type="predicted"/>
<gene>
    <name evidence="1" type="ORF">GMARGA_LOCUS5013</name>
</gene>